<comment type="caution">
    <text evidence="2">The sequence shown here is derived from an EMBL/GenBank/DDBJ whole genome shotgun (WGS) entry which is preliminary data.</text>
</comment>
<reference evidence="2 3" key="1">
    <citation type="submission" date="2024-02" db="EMBL/GenBank/DDBJ databases">
        <authorList>
            <person name="Chen Y."/>
            <person name="Shah S."/>
            <person name="Dougan E. K."/>
            <person name="Thang M."/>
            <person name="Chan C."/>
        </authorList>
    </citation>
    <scope>NUCLEOTIDE SEQUENCE [LARGE SCALE GENOMIC DNA]</scope>
</reference>
<gene>
    <name evidence="2" type="ORF">CCMP2556_LOCUS53336</name>
</gene>
<sequence length="440" mass="49280">MSHHPQRNRNLPQASKLGILHLPSRLRSSKKCHLPRNLPQASKLGILHLPSRLRSSKKCHLPRKRACCRFFRWEELLTEQQERYYHEVATGRSQWDLPSEGWVALLDDDGAKPQGARHWEGGTARFDTQDALGGDDMTCEDGAWRCEVEHVFASTLDDQSSEQVERVEGLLEAKVERQSCLELLQSIGGSLEEAEAFMEEYGESQISVKDFLDLFFEPEAVPDSDGEEVIEKSEWMQKANENGLALQFASKELQNDKEVMLAAVQQKGLALAFASEELQSDKDIVLAAARQDCNAVLFASEELQNDKDVVLTAVQQNGYALRFAPLKLKNDEDIVLAAVQQRGLALKFASEDLKQNKAAVLAAVQQAGFAVQFASRELQNNKEVMLAAVQQNGCALQFGYDLKKDKHVVLAAVLQDGHAWHFASEELRQDRDILQATSIE</sequence>
<dbReference type="SUPFAM" id="SSF51045">
    <property type="entry name" value="WW domain"/>
    <property type="match status" value="1"/>
</dbReference>
<dbReference type="Proteomes" id="UP001642484">
    <property type="component" value="Unassembled WGS sequence"/>
</dbReference>
<protein>
    <recommendedName>
        <fullName evidence="1">WW domain-containing protein</fullName>
    </recommendedName>
</protein>
<keyword evidence="3" id="KW-1185">Reference proteome</keyword>
<dbReference type="Pfam" id="PF13475">
    <property type="entry name" value="DUF4116"/>
    <property type="match status" value="4"/>
</dbReference>
<evidence type="ECO:0000313" key="2">
    <source>
        <dbReference type="EMBL" id="CAK9115393.1"/>
    </source>
</evidence>
<dbReference type="EMBL" id="CAXAMN010028140">
    <property type="protein sequence ID" value="CAK9115393.1"/>
    <property type="molecule type" value="Genomic_DNA"/>
</dbReference>
<accession>A0ABP0SSL8</accession>
<evidence type="ECO:0000259" key="1">
    <source>
        <dbReference type="PROSITE" id="PS50020"/>
    </source>
</evidence>
<feature type="domain" description="WW" evidence="1">
    <location>
        <begin position="73"/>
        <end position="100"/>
    </location>
</feature>
<proteinExistence type="predicted"/>
<name>A0ABP0SSL8_9DINO</name>
<dbReference type="PROSITE" id="PS50020">
    <property type="entry name" value="WW_DOMAIN_2"/>
    <property type="match status" value="1"/>
</dbReference>
<dbReference type="InterPro" id="IPR036020">
    <property type="entry name" value="WW_dom_sf"/>
</dbReference>
<dbReference type="PROSITE" id="PS01159">
    <property type="entry name" value="WW_DOMAIN_1"/>
    <property type="match status" value="1"/>
</dbReference>
<dbReference type="InterPro" id="IPR025197">
    <property type="entry name" value="DUF4116"/>
</dbReference>
<dbReference type="CDD" id="cd00201">
    <property type="entry name" value="WW"/>
    <property type="match status" value="1"/>
</dbReference>
<evidence type="ECO:0000313" key="3">
    <source>
        <dbReference type="Proteomes" id="UP001642484"/>
    </source>
</evidence>
<organism evidence="2 3">
    <name type="scientific">Durusdinium trenchii</name>
    <dbReference type="NCBI Taxonomy" id="1381693"/>
    <lineage>
        <taxon>Eukaryota</taxon>
        <taxon>Sar</taxon>
        <taxon>Alveolata</taxon>
        <taxon>Dinophyceae</taxon>
        <taxon>Suessiales</taxon>
        <taxon>Symbiodiniaceae</taxon>
        <taxon>Durusdinium</taxon>
    </lineage>
</organism>
<dbReference type="InterPro" id="IPR001202">
    <property type="entry name" value="WW_dom"/>
</dbReference>